<keyword evidence="8" id="KW-1185">Reference proteome</keyword>
<proteinExistence type="inferred from homology"/>
<dbReference type="eggNOG" id="ENOG502QVGX">
    <property type="taxonomic scope" value="Eukaryota"/>
</dbReference>
<dbReference type="EnsemblPlants" id="OB0067G10010.1">
    <property type="protein sequence ID" value="OB0067G10010.1"/>
    <property type="gene ID" value="OB0067G10010"/>
</dbReference>
<evidence type="ECO:0000313" key="8">
    <source>
        <dbReference type="Proteomes" id="UP000006038"/>
    </source>
</evidence>
<dbReference type="STRING" id="4533.J3KUM1"/>
<dbReference type="Gramene" id="OB0067G10010.1">
    <property type="protein sequence ID" value="OB0067G10010.1"/>
    <property type="gene ID" value="OB0067G10010"/>
</dbReference>
<dbReference type="InterPro" id="IPR005630">
    <property type="entry name" value="Terpene_synthase_metal-bd"/>
</dbReference>
<dbReference type="Gene3D" id="1.10.600.10">
    <property type="entry name" value="Farnesyl Diphosphate Synthase"/>
    <property type="match status" value="1"/>
</dbReference>
<accession>J3KUM1</accession>
<dbReference type="Gene3D" id="1.50.10.130">
    <property type="entry name" value="Terpene synthase, N-terminal domain"/>
    <property type="match status" value="1"/>
</dbReference>
<keyword evidence="3" id="KW-0479">Metal-binding</keyword>
<keyword evidence="5" id="KW-0456">Lyase</keyword>
<dbReference type="Pfam" id="PF03936">
    <property type="entry name" value="Terpene_synth_C"/>
    <property type="match status" value="1"/>
</dbReference>
<dbReference type="InterPro" id="IPR050148">
    <property type="entry name" value="Terpene_synthase-like"/>
</dbReference>
<dbReference type="HOGENOM" id="CLU_003125_2_3_1"/>
<dbReference type="Proteomes" id="UP000006038">
    <property type="component" value="Unassembled WGS sequence"/>
</dbReference>
<dbReference type="GO" id="GO:0000287">
    <property type="term" value="F:magnesium ion binding"/>
    <property type="evidence" value="ECO:0007669"/>
    <property type="project" value="InterPro"/>
</dbReference>
<dbReference type="SUPFAM" id="SSF48576">
    <property type="entry name" value="Terpenoid synthases"/>
    <property type="match status" value="1"/>
</dbReference>
<dbReference type="InterPro" id="IPR036965">
    <property type="entry name" value="Terpene_synth_N_sf"/>
</dbReference>
<organism evidence="7">
    <name type="scientific">Oryza brachyantha</name>
    <name type="common">malo sina</name>
    <dbReference type="NCBI Taxonomy" id="4533"/>
    <lineage>
        <taxon>Eukaryota</taxon>
        <taxon>Viridiplantae</taxon>
        <taxon>Streptophyta</taxon>
        <taxon>Embryophyta</taxon>
        <taxon>Tracheophyta</taxon>
        <taxon>Spermatophyta</taxon>
        <taxon>Magnoliopsida</taxon>
        <taxon>Liliopsida</taxon>
        <taxon>Poales</taxon>
        <taxon>Poaceae</taxon>
        <taxon>BOP clade</taxon>
        <taxon>Oryzoideae</taxon>
        <taxon>Oryzeae</taxon>
        <taxon>Oryzinae</taxon>
        <taxon>Oryza</taxon>
    </lineage>
</organism>
<keyword evidence="4" id="KW-0460">Magnesium</keyword>
<dbReference type="GO" id="GO:0016102">
    <property type="term" value="P:diterpenoid biosynthetic process"/>
    <property type="evidence" value="ECO:0007669"/>
    <property type="project" value="TreeGrafter"/>
</dbReference>
<evidence type="ECO:0000256" key="1">
    <source>
        <dbReference type="ARBA" id="ARBA00001946"/>
    </source>
</evidence>
<dbReference type="OMA" id="KYMANGY"/>
<dbReference type="InterPro" id="IPR008949">
    <property type="entry name" value="Isoprenoid_synthase_dom_sf"/>
</dbReference>
<sequence length="409" mass="45149">MATTRTLVHARAEALAAATVVEYALKFPIYANVEPLEHRGNIERFKTNSFHLLKSGYCGSGADQEILALAVDKFHSAQAVYQQELQYLKSWVEEFRLDELKFARVLPLQSFLCAVAPLFRQELSDARVAWAQNVILTAVVDDFFDGGGSMEEMRNLVALIDKWQKHGEVGFLSQNVEMVFNAVYHTSNRAYAKAAMLQKRSVVDHMAERWAVQARAMMAEAEWVASKHMPATIEEYLSVAEYSFGLGPIVPLSLYLLGHELPEDVVRSGEYARLLRLASIVGRLLNDVATYGTDMGTGKPNAVVLKALRRESGAGVGGGGGGGVSPAFVAAAKEEVKRAIAASRMELQKVVWRDGYVVPRACREVLWQTSKVASVLYGEEEDGYSHGLMMRSMADAVIHDPLQLQPPQV</sequence>
<protein>
    <recommendedName>
        <fullName evidence="6">Terpene synthase metal-binding domain-containing protein</fullName>
    </recommendedName>
</protein>
<evidence type="ECO:0000313" key="7">
    <source>
        <dbReference type="EnsemblPlants" id="OB0067G10010.1"/>
    </source>
</evidence>
<evidence type="ECO:0000256" key="5">
    <source>
        <dbReference type="ARBA" id="ARBA00023239"/>
    </source>
</evidence>
<name>J3KUM1_ORYBR</name>
<dbReference type="PANTHER" id="PTHR31739">
    <property type="entry name" value="ENT-COPALYL DIPHOSPHATE SYNTHASE, CHLOROPLASTIC"/>
    <property type="match status" value="1"/>
</dbReference>
<evidence type="ECO:0000256" key="3">
    <source>
        <dbReference type="ARBA" id="ARBA00022723"/>
    </source>
</evidence>
<comment type="cofactor">
    <cofactor evidence="1">
        <name>Mg(2+)</name>
        <dbReference type="ChEBI" id="CHEBI:18420"/>
    </cofactor>
</comment>
<dbReference type="PANTHER" id="PTHR31739:SF17">
    <property type="entry name" value="ENT-SANDARACOPIMARA-8(14),15-DIENE SYNTHASE, CHLOROPLASTIC"/>
    <property type="match status" value="1"/>
</dbReference>
<feature type="domain" description="Terpene synthase metal-binding" evidence="6">
    <location>
        <begin position="94"/>
        <end position="303"/>
    </location>
</feature>
<dbReference type="AlphaFoldDB" id="J3KUM1"/>
<dbReference type="FunFam" id="1.10.600.10:FF:000005">
    <property type="entry name" value="Ent-kaur-16-ene synthase, chloroplastic"/>
    <property type="match status" value="1"/>
</dbReference>
<dbReference type="SMR" id="J3KUM1"/>
<evidence type="ECO:0000256" key="2">
    <source>
        <dbReference type="ARBA" id="ARBA00006333"/>
    </source>
</evidence>
<evidence type="ECO:0000256" key="4">
    <source>
        <dbReference type="ARBA" id="ARBA00022842"/>
    </source>
</evidence>
<evidence type="ECO:0000259" key="6">
    <source>
        <dbReference type="Pfam" id="PF03936"/>
    </source>
</evidence>
<comment type="similarity">
    <text evidence="2">Belongs to the terpene synthase family.</text>
</comment>
<dbReference type="GO" id="GO:0010333">
    <property type="term" value="F:terpene synthase activity"/>
    <property type="evidence" value="ECO:0007669"/>
    <property type="project" value="InterPro"/>
</dbReference>
<reference evidence="7" key="1">
    <citation type="submission" date="2015-06" db="UniProtKB">
        <authorList>
            <consortium name="EnsemblPlants"/>
        </authorList>
    </citation>
    <scope>IDENTIFICATION</scope>
</reference>